<protein>
    <submittedName>
        <fullName evidence="1">Uncharacterized protein</fullName>
    </submittedName>
</protein>
<comment type="caution">
    <text evidence="1">The sequence shown here is derived from an EMBL/GenBank/DDBJ whole genome shotgun (WGS) entry which is preliminary data.</text>
</comment>
<accession>A0A140L7B8</accession>
<reference evidence="1 2" key="1">
    <citation type="submission" date="2015-12" db="EMBL/GenBank/DDBJ databases">
        <title>Draft genome sequence of the thermoanaerobe Thermotalea metallivorans, an isolate from the runoff channel of the Great Artesian Basin, Australia.</title>
        <authorList>
            <person name="Patel B.K."/>
        </authorList>
    </citation>
    <scope>NUCLEOTIDE SEQUENCE [LARGE SCALE GENOMIC DNA]</scope>
    <source>
        <strain evidence="1 2">B2-1</strain>
    </source>
</reference>
<keyword evidence="2" id="KW-1185">Reference proteome</keyword>
<proteinExistence type="predicted"/>
<dbReference type="Proteomes" id="UP000070456">
    <property type="component" value="Unassembled WGS sequence"/>
</dbReference>
<gene>
    <name evidence="1" type="ORF">AN619_09740</name>
</gene>
<dbReference type="EMBL" id="LOEE01000027">
    <property type="protein sequence ID" value="KXG76443.1"/>
    <property type="molecule type" value="Genomic_DNA"/>
</dbReference>
<evidence type="ECO:0000313" key="1">
    <source>
        <dbReference type="EMBL" id="KXG76443.1"/>
    </source>
</evidence>
<evidence type="ECO:0000313" key="2">
    <source>
        <dbReference type="Proteomes" id="UP000070456"/>
    </source>
</evidence>
<organism evidence="1 2">
    <name type="scientific">Thermotalea metallivorans</name>
    <dbReference type="NCBI Taxonomy" id="520762"/>
    <lineage>
        <taxon>Bacteria</taxon>
        <taxon>Bacillati</taxon>
        <taxon>Bacillota</taxon>
        <taxon>Clostridia</taxon>
        <taxon>Peptostreptococcales</taxon>
        <taxon>Thermotaleaceae</taxon>
        <taxon>Thermotalea</taxon>
    </lineage>
</organism>
<name>A0A140L7B8_9FIRM</name>
<sequence>MGTAFVKMVRDISISVWEMLKNHGVVETL</sequence>
<dbReference type="AlphaFoldDB" id="A0A140L7B8"/>
<dbReference type="STRING" id="520762.AN619_09740"/>